<dbReference type="Pfam" id="PF17755">
    <property type="entry name" value="UvrA_DNA-bind"/>
    <property type="match status" value="1"/>
</dbReference>
<protein>
    <recommendedName>
        <fullName evidence="15">UvrABC system protein A</fullName>
    </recommendedName>
    <alternativeName>
        <fullName evidence="16">Excinuclease ABC subunit A</fullName>
    </alternativeName>
</protein>
<evidence type="ECO:0000256" key="12">
    <source>
        <dbReference type="ARBA" id="ARBA00023125"/>
    </source>
</evidence>
<dbReference type="InterPro" id="IPR004602">
    <property type="entry name" value="UvrA"/>
</dbReference>
<name>A0A286RKG2_9BACT</name>
<evidence type="ECO:0000256" key="11">
    <source>
        <dbReference type="ARBA" id="ARBA00022881"/>
    </source>
</evidence>
<dbReference type="OrthoDB" id="9809851at2"/>
<evidence type="ECO:0000256" key="6">
    <source>
        <dbReference type="ARBA" id="ARBA00022763"/>
    </source>
</evidence>
<evidence type="ECO:0000256" key="5">
    <source>
        <dbReference type="ARBA" id="ARBA00022741"/>
    </source>
</evidence>
<keyword evidence="12" id="KW-0238">DNA-binding</keyword>
<comment type="subcellular location">
    <subcellularLocation>
        <location evidence="1">Cytoplasm</location>
    </subcellularLocation>
</comment>
<evidence type="ECO:0000256" key="8">
    <source>
        <dbReference type="ARBA" id="ARBA00022771"/>
    </source>
</evidence>
<keyword evidence="2" id="KW-0963">Cytoplasm</keyword>
<keyword evidence="7" id="KW-0228">DNA excision</keyword>
<dbReference type="GO" id="GO:0008270">
    <property type="term" value="F:zinc ion binding"/>
    <property type="evidence" value="ECO:0007669"/>
    <property type="project" value="UniProtKB-KW"/>
</dbReference>
<evidence type="ECO:0000256" key="15">
    <source>
        <dbReference type="ARBA" id="ARBA00039316"/>
    </source>
</evidence>
<keyword evidence="13" id="KW-0234">DNA repair</keyword>
<proteinExistence type="inferred from homology"/>
<dbReference type="GO" id="GO:0006289">
    <property type="term" value="P:nucleotide-excision repair"/>
    <property type="evidence" value="ECO:0007669"/>
    <property type="project" value="InterPro"/>
</dbReference>
<dbReference type="AlphaFoldDB" id="A0A286RKG2"/>
<keyword evidence="10" id="KW-0067">ATP-binding</keyword>
<dbReference type="InterPro" id="IPR027417">
    <property type="entry name" value="P-loop_NTPase"/>
</dbReference>
<keyword evidence="6" id="KW-0227">DNA damage</keyword>
<keyword evidence="11" id="KW-0267">Excision nuclease</keyword>
<evidence type="ECO:0000313" key="19">
    <source>
        <dbReference type="EMBL" id="ASV76463.1"/>
    </source>
</evidence>
<dbReference type="Pfam" id="PF17760">
    <property type="entry name" value="UvrA_inter"/>
    <property type="match status" value="1"/>
</dbReference>
<dbReference type="GO" id="GO:0003677">
    <property type="term" value="F:DNA binding"/>
    <property type="evidence" value="ECO:0007669"/>
    <property type="project" value="UniProtKB-KW"/>
</dbReference>
<dbReference type="PANTHER" id="PTHR43152:SF3">
    <property type="entry name" value="UVRABC SYSTEM PROTEIN A"/>
    <property type="match status" value="1"/>
</dbReference>
<evidence type="ECO:0000256" key="4">
    <source>
        <dbReference type="ARBA" id="ARBA00022737"/>
    </source>
</evidence>
<evidence type="ECO:0000256" key="3">
    <source>
        <dbReference type="ARBA" id="ARBA00022723"/>
    </source>
</evidence>
<dbReference type="Gene3D" id="3.30.190.20">
    <property type="match status" value="1"/>
</dbReference>
<evidence type="ECO:0000313" key="20">
    <source>
        <dbReference type="Proteomes" id="UP000215086"/>
    </source>
</evidence>
<dbReference type="GO" id="GO:0005524">
    <property type="term" value="F:ATP binding"/>
    <property type="evidence" value="ECO:0007669"/>
    <property type="project" value="UniProtKB-KW"/>
</dbReference>
<dbReference type="NCBIfam" id="NF001503">
    <property type="entry name" value="PRK00349.1"/>
    <property type="match status" value="1"/>
</dbReference>
<evidence type="ECO:0000256" key="2">
    <source>
        <dbReference type="ARBA" id="ARBA00022490"/>
    </source>
</evidence>
<dbReference type="InterPro" id="IPR003439">
    <property type="entry name" value="ABC_transporter-like_ATP-bd"/>
</dbReference>
<dbReference type="PROSITE" id="PS50893">
    <property type="entry name" value="ABC_TRANSPORTER_2"/>
    <property type="match status" value="1"/>
</dbReference>
<dbReference type="Gene3D" id="1.20.1580.10">
    <property type="entry name" value="ABC transporter ATPase like domain"/>
    <property type="match status" value="3"/>
</dbReference>
<dbReference type="Gene3D" id="1.10.8.280">
    <property type="entry name" value="ABC transporter ATPase domain-like"/>
    <property type="match status" value="1"/>
</dbReference>
<reference evidence="19 20" key="1">
    <citation type="journal article" name="Front. Microbiol.">
        <title>Sugar Metabolism of the First Thermophilic Planctomycete Thermogutta terrifontis: Comparative Genomic and Transcriptomic Approaches.</title>
        <authorList>
            <person name="Elcheninov A.G."/>
            <person name="Menzel P."/>
            <person name="Gudbergsdottir S.R."/>
            <person name="Slesarev A.I."/>
            <person name="Kadnikov V.V."/>
            <person name="Krogh A."/>
            <person name="Bonch-Osmolovskaya E.A."/>
            <person name="Peng X."/>
            <person name="Kublanov I.V."/>
        </authorList>
    </citation>
    <scope>NUCLEOTIDE SEQUENCE [LARGE SCALE GENOMIC DNA]</scope>
    <source>
        <strain evidence="19 20">R1</strain>
    </source>
</reference>
<feature type="domain" description="ABC transporter" evidence="18">
    <location>
        <begin position="627"/>
        <end position="955"/>
    </location>
</feature>
<evidence type="ECO:0000256" key="10">
    <source>
        <dbReference type="ARBA" id="ARBA00022840"/>
    </source>
</evidence>
<dbReference type="EMBL" id="CP018477">
    <property type="protein sequence ID" value="ASV76463.1"/>
    <property type="molecule type" value="Genomic_DNA"/>
</dbReference>
<keyword evidence="20" id="KW-1185">Reference proteome</keyword>
<dbReference type="PROSITE" id="PS00211">
    <property type="entry name" value="ABC_TRANSPORTER_1"/>
    <property type="match status" value="2"/>
</dbReference>
<dbReference type="KEGG" id="ttf:THTE_3862"/>
<organism evidence="19 20">
    <name type="scientific">Thermogutta terrifontis</name>
    <dbReference type="NCBI Taxonomy" id="1331910"/>
    <lineage>
        <taxon>Bacteria</taxon>
        <taxon>Pseudomonadati</taxon>
        <taxon>Planctomycetota</taxon>
        <taxon>Planctomycetia</taxon>
        <taxon>Pirellulales</taxon>
        <taxon>Thermoguttaceae</taxon>
        <taxon>Thermogutta</taxon>
    </lineage>
</organism>
<dbReference type="Gene3D" id="3.40.50.300">
    <property type="entry name" value="P-loop containing nucleotide triphosphate hydrolases"/>
    <property type="match status" value="3"/>
</dbReference>
<keyword evidence="8" id="KW-0863">Zinc-finger</keyword>
<dbReference type="InterPro" id="IPR041102">
    <property type="entry name" value="UvrA_inter"/>
</dbReference>
<evidence type="ECO:0000256" key="1">
    <source>
        <dbReference type="ARBA" id="ARBA00004496"/>
    </source>
</evidence>
<dbReference type="GO" id="GO:0005737">
    <property type="term" value="C:cytoplasm"/>
    <property type="evidence" value="ECO:0007669"/>
    <property type="project" value="UniProtKB-SubCell"/>
</dbReference>
<dbReference type="PANTHER" id="PTHR43152">
    <property type="entry name" value="UVRABC SYSTEM PROTEIN A"/>
    <property type="match status" value="1"/>
</dbReference>
<dbReference type="NCBIfam" id="TIGR00630">
    <property type="entry name" value="uvra"/>
    <property type="match status" value="1"/>
</dbReference>
<feature type="compositionally biased region" description="Polar residues" evidence="17">
    <location>
        <begin position="371"/>
        <end position="385"/>
    </location>
</feature>
<keyword evidence="4" id="KW-0677">Repeat</keyword>
<dbReference type="InterPro" id="IPR041552">
    <property type="entry name" value="UvrA_DNA-bd"/>
</dbReference>
<evidence type="ECO:0000256" key="13">
    <source>
        <dbReference type="ARBA" id="ARBA00023204"/>
    </source>
</evidence>
<dbReference type="GO" id="GO:0004518">
    <property type="term" value="F:nuclease activity"/>
    <property type="evidence" value="ECO:0007669"/>
    <property type="project" value="UniProtKB-KW"/>
</dbReference>
<accession>A0A286RKG2</accession>
<sequence length="961" mass="105930">MPDKDELSVEATLINVRGARVHNLKNVDVSIPLGRLVVITGPSGSGKSSLAFDTLHAEGQRQYLETLTPHLRRFIPQLERPDVDWVEGLPPTVAIDQRGGPPPPRSTVGTLTEVYDLLRLLYVRVGELQCPKCLVPVVSQSPQEICQAILSLPEGTRLILLAPIPIKKSRKAPELVATIRKLGFPRVRLNGQLCDLDDLTPKTLEGQCRVEVVVDRVIIKPAVETRLRESLHTTLRISDGQAIVSYEVAGEGGEPVWVDQVFSTVRRCSRCGEIYPEVDLRTLSFFSPHGACPQCEGLGVVDRFDPNLVIDFSRGLENGAVRLWKDARAKLKHHAKKIERLMKQGGFDWSTPLEKIPEEFRAKLIFGARPSDQNSDRSPANSQPTRRTRSTEFVGLLQLLEVEYELLAEDWQRREWAAYRSQVACPSCQGARLGALGRSVMIEGVPIHALCAWTIPEVRAFLERLSLPPYQQSVAAPIIKEIVHRLDFLNQVGLDYVTLDRRGETLSGGELQRVRLAAGLGAVLSDVCYIVDEPSIGLHPRDNDRLIASLRQLVDRGNTVIVVEHDEAIIRAADWVIDMGPGAGPAGGQVVAEGTVADIMTHPHSMTGRYLAGQEVIPIPTGRRQPQPGREIVLVGVTTNNLKNITVEFPLGLFICITGVSGSGKSSLLSMTLAPALKRALLGLGSRGAGYQEIRGFENVDRVVDVDQTPIGRSPRSNVATYTGVFDEIRRVFATTRDARRLGFRADRFSFNNPAGRCPVCQGLGQQKIEMDFLPDMYVTCPACLGRRFNPQTLEVRYRDKTIADVLEMSIEEALDFFENFPAIETVLRCLREVGLGYLQLGQKAVALSGGEAQRIKLATELARGRQGKTVYLLDEPTTGLHKDDVRRLLSVLHHLVDAGNTVVVVEHHLDLIKSADWIIELGPEGGREGGNVVAMGTPEDLARHPNSPTGRYLAPILKRS</sequence>
<comment type="similarity">
    <text evidence="14">Belongs to the ABC transporter superfamily. UvrA family.</text>
</comment>
<feature type="region of interest" description="Disordered" evidence="17">
    <location>
        <begin position="369"/>
        <end position="389"/>
    </location>
</feature>
<evidence type="ECO:0000256" key="14">
    <source>
        <dbReference type="ARBA" id="ARBA00038000"/>
    </source>
</evidence>
<evidence type="ECO:0000259" key="18">
    <source>
        <dbReference type="PROSITE" id="PS50893"/>
    </source>
</evidence>
<keyword evidence="5" id="KW-0547">Nucleotide-binding</keyword>
<keyword evidence="9" id="KW-0862">Zinc</keyword>
<dbReference type="SUPFAM" id="SSF52540">
    <property type="entry name" value="P-loop containing nucleoside triphosphate hydrolases"/>
    <property type="match status" value="2"/>
</dbReference>
<evidence type="ECO:0000256" key="9">
    <source>
        <dbReference type="ARBA" id="ARBA00022833"/>
    </source>
</evidence>
<gene>
    <name evidence="19" type="ORF">THTE_3862</name>
</gene>
<evidence type="ECO:0000256" key="16">
    <source>
        <dbReference type="ARBA" id="ARBA00042156"/>
    </source>
</evidence>
<dbReference type="InterPro" id="IPR017871">
    <property type="entry name" value="ABC_transporter-like_CS"/>
</dbReference>
<dbReference type="RefSeq" id="WP_095416241.1">
    <property type="nucleotide sequence ID" value="NZ_CP018477.1"/>
</dbReference>
<evidence type="ECO:0000256" key="7">
    <source>
        <dbReference type="ARBA" id="ARBA00022769"/>
    </source>
</evidence>
<dbReference type="GO" id="GO:0016887">
    <property type="term" value="F:ATP hydrolysis activity"/>
    <property type="evidence" value="ECO:0007669"/>
    <property type="project" value="InterPro"/>
</dbReference>
<evidence type="ECO:0000256" key="17">
    <source>
        <dbReference type="SAM" id="MobiDB-lite"/>
    </source>
</evidence>
<dbReference type="GO" id="GO:0009380">
    <property type="term" value="C:excinuclease repair complex"/>
    <property type="evidence" value="ECO:0007669"/>
    <property type="project" value="InterPro"/>
</dbReference>
<keyword evidence="3" id="KW-0479">Metal-binding</keyword>
<dbReference type="Proteomes" id="UP000215086">
    <property type="component" value="Chromosome"/>
</dbReference>